<reference evidence="1 2" key="1">
    <citation type="submission" date="2019-08" db="EMBL/GenBank/DDBJ databases">
        <title>Complete genome sequence of Spiroplasma chinense CCH (DSM 19755).</title>
        <authorList>
            <person name="Shen H.-Y."/>
            <person name="Lin Y.-C."/>
            <person name="Chou L."/>
            <person name="Kuo C.-H."/>
        </authorList>
    </citation>
    <scope>NUCLEOTIDE SEQUENCE [LARGE SCALE GENOMIC DNA]</scope>
    <source>
        <strain evidence="1 2">CCH</strain>
    </source>
</reference>
<evidence type="ECO:0000313" key="2">
    <source>
        <dbReference type="Proteomes" id="UP000323144"/>
    </source>
</evidence>
<accession>A0A5B9Y4I8</accession>
<dbReference type="EMBL" id="CP043026">
    <property type="protein sequence ID" value="QEH61683.1"/>
    <property type="molecule type" value="Genomic_DNA"/>
</dbReference>
<dbReference type="KEGG" id="schi:SCHIN_v1c04860"/>
<dbReference type="RefSeq" id="WP_166508071.1">
    <property type="nucleotide sequence ID" value="NZ_CP043026.1"/>
</dbReference>
<organism evidence="1 2">
    <name type="scientific">Spiroplasma chinense</name>
    <dbReference type="NCBI Taxonomy" id="216932"/>
    <lineage>
        <taxon>Bacteria</taxon>
        <taxon>Bacillati</taxon>
        <taxon>Mycoplasmatota</taxon>
        <taxon>Mollicutes</taxon>
        <taxon>Entomoplasmatales</taxon>
        <taxon>Spiroplasmataceae</taxon>
        <taxon>Spiroplasma</taxon>
    </lineage>
</organism>
<proteinExistence type="predicted"/>
<evidence type="ECO:0000313" key="1">
    <source>
        <dbReference type="EMBL" id="QEH61683.1"/>
    </source>
</evidence>
<gene>
    <name evidence="1" type="ORF">SCHIN_v1c04860</name>
</gene>
<sequence length="249" mass="30113">MVIKNIENQKCHYNQKVFLENINEINPKQNENLFNFDIVANTFICKKYYTLLNQSISSLNFNSLYKNMKEDFLEYETLAHIANEIRLLTYKVFKKNYYSNQIFEGVLKIKNLIQLFLNQIRYDANIWLRLNKKQRKQIKTKEQLNWNLVFMLMDFRVFNNLPYALTEYQRDILKQILSIRISDSFEMIKSKLFKIRNSFLALRIFMLEREGLNGNDKKLNKEFENLIFATVMQMIAIFVRQNIRLNTLH</sequence>
<protein>
    <submittedName>
        <fullName evidence="1">Uncharacterized protein</fullName>
    </submittedName>
</protein>
<keyword evidence="2" id="KW-1185">Reference proteome</keyword>
<dbReference type="AlphaFoldDB" id="A0A5B9Y4I8"/>
<name>A0A5B9Y4I8_9MOLU</name>
<dbReference type="Proteomes" id="UP000323144">
    <property type="component" value="Chromosome"/>
</dbReference>